<dbReference type="GO" id="GO:0006233">
    <property type="term" value="P:dTDP biosynthetic process"/>
    <property type="evidence" value="ECO:0007669"/>
    <property type="project" value="InterPro"/>
</dbReference>
<evidence type="ECO:0000256" key="3">
    <source>
        <dbReference type="ARBA" id="ARBA00022679"/>
    </source>
</evidence>
<dbReference type="GO" id="GO:0006227">
    <property type="term" value="P:dUDP biosynthetic process"/>
    <property type="evidence" value="ECO:0007669"/>
    <property type="project" value="TreeGrafter"/>
</dbReference>
<dbReference type="AlphaFoldDB" id="X0XD91"/>
<dbReference type="PANTHER" id="PTHR10344:SF4">
    <property type="entry name" value="UMP-CMP KINASE 2, MITOCHONDRIAL"/>
    <property type="match status" value="1"/>
</dbReference>
<dbReference type="GO" id="GO:0004798">
    <property type="term" value="F:dTMP kinase activity"/>
    <property type="evidence" value="ECO:0007669"/>
    <property type="project" value="UniProtKB-EC"/>
</dbReference>
<dbReference type="EC" id="2.7.4.9" evidence="2"/>
<name>X0XD91_9ZZZZ</name>
<evidence type="ECO:0000259" key="9">
    <source>
        <dbReference type="Pfam" id="PF02223"/>
    </source>
</evidence>
<dbReference type="GO" id="GO:0005524">
    <property type="term" value="F:ATP binding"/>
    <property type="evidence" value="ECO:0007669"/>
    <property type="project" value="UniProtKB-KW"/>
</dbReference>
<keyword evidence="3" id="KW-0808">Transferase</keyword>
<gene>
    <name evidence="10" type="ORF">S01H1_61349</name>
</gene>
<dbReference type="InterPro" id="IPR018094">
    <property type="entry name" value="Thymidylate_kinase"/>
</dbReference>
<protein>
    <recommendedName>
        <fullName evidence="2">dTMP kinase</fullName>
        <ecNumber evidence="2">2.7.4.9</ecNumber>
    </recommendedName>
</protein>
<comment type="catalytic activity">
    <reaction evidence="8">
        <text>dTMP + ATP = dTDP + ADP</text>
        <dbReference type="Rhea" id="RHEA:13517"/>
        <dbReference type="ChEBI" id="CHEBI:30616"/>
        <dbReference type="ChEBI" id="CHEBI:58369"/>
        <dbReference type="ChEBI" id="CHEBI:63528"/>
        <dbReference type="ChEBI" id="CHEBI:456216"/>
        <dbReference type="EC" id="2.7.4.9"/>
    </reaction>
</comment>
<dbReference type="PROSITE" id="PS01331">
    <property type="entry name" value="THYMIDYLATE_KINASE"/>
    <property type="match status" value="1"/>
</dbReference>
<dbReference type="NCBIfam" id="TIGR00041">
    <property type="entry name" value="DTMP_kinase"/>
    <property type="match status" value="1"/>
</dbReference>
<dbReference type="Pfam" id="PF02223">
    <property type="entry name" value="Thymidylate_kin"/>
    <property type="match status" value="1"/>
</dbReference>
<accession>X0XD91</accession>
<feature type="domain" description="Thymidylate kinase-like" evidence="9">
    <location>
        <begin position="7"/>
        <end position="154"/>
    </location>
</feature>
<comment type="similarity">
    <text evidence="1">Belongs to the thymidylate kinase family.</text>
</comment>
<dbReference type="SUPFAM" id="SSF52540">
    <property type="entry name" value="P-loop containing nucleoside triphosphate hydrolases"/>
    <property type="match status" value="1"/>
</dbReference>
<keyword evidence="7" id="KW-0067">ATP-binding</keyword>
<dbReference type="CDD" id="cd01672">
    <property type="entry name" value="TMPK"/>
    <property type="match status" value="1"/>
</dbReference>
<evidence type="ECO:0000256" key="5">
    <source>
        <dbReference type="ARBA" id="ARBA00022741"/>
    </source>
</evidence>
<dbReference type="InterPro" id="IPR039430">
    <property type="entry name" value="Thymidylate_kin-like_dom"/>
</dbReference>
<reference evidence="10" key="1">
    <citation type="journal article" date="2014" name="Front. Microbiol.">
        <title>High frequency of phylogenetically diverse reductive dehalogenase-homologous genes in deep subseafloor sedimentary metagenomes.</title>
        <authorList>
            <person name="Kawai M."/>
            <person name="Futagami T."/>
            <person name="Toyoda A."/>
            <person name="Takaki Y."/>
            <person name="Nishi S."/>
            <person name="Hori S."/>
            <person name="Arai W."/>
            <person name="Tsubouchi T."/>
            <person name="Morono Y."/>
            <person name="Uchiyama I."/>
            <person name="Ito T."/>
            <person name="Fujiyama A."/>
            <person name="Inagaki F."/>
            <person name="Takami H."/>
        </authorList>
    </citation>
    <scope>NUCLEOTIDE SEQUENCE</scope>
    <source>
        <strain evidence="10">Expedition CK06-06</strain>
    </source>
</reference>
<evidence type="ECO:0000256" key="8">
    <source>
        <dbReference type="ARBA" id="ARBA00048743"/>
    </source>
</evidence>
<dbReference type="InterPro" id="IPR027417">
    <property type="entry name" value="P-loop_NTPase"/>
</dbReference>
<dbReference type="GO" id="GO:0006235">
    <property type="term" value="P:dTTP biosynthetic process"/>
    <property type="evidence" value="ECO:0007669"/>
    <property type="project" value="TreeGrafter"/>
</dbReference>
<dbReference type="EMBL" id="BARS01040221">
    <property type="protein sequence ID" value="GAG33387.1"/>
    <property type="molecule type" value="Genomic_DNA"/>
</dbReference>
<keyword evidence="6" id="KW-0418">Kinase</keyword>
<evidence type="ECO:0000256" key="6">
    <source>
        <dbReference type="ARBA" id="ARBA00022777"/>
    </source>
</evidence>
<evidence type="ECO:0000256" key="7">
    <source>
        <dbReference type="ARBA" id="ARBA00022840"/>
    </source>
</evidence>
<dbReference type="GO" id="GO:0005829">
    <property type="term" value="C:cytosol"/>
    <property type="evidence" value="ECO:0007669"/>
    <property type="project" value="TreeGrafter"/>
</dbReference>
<dbReference type="Gene3D" id="3.40.50.300">
    <property type="entry name" value="P-loop containing nucleotide triphosphate hydrolases"/>
    <property type="match status" value="1"/>
</dbReference>
<proteinExistence type="inferred from homology"/>
<dbReference type="InterPro" id="IPR018095">
    <property type="entry name" value="Thymidylate_kin_CS"/>
</dbReference>
<feature type="non-terminal residue" evidence="10">
    <location>
        <position position="157"/>
    </location>
</feature>
<dbReference type="HAMAP" id="MF_00165">
    <property type="entry name" value="Thymidylate_kinase"/>
    <property type="match status" value="1"/>
</dbReference>
<sequence>MSLFITFEGGEGCGKSIQAKALYDRLCQSSLPAILTYEPGGTPLGDEISHWLKWQEESDITPLTELFLFNASRNQLVEDVIIPNLEKGGIVICDRFADSTTVYQGYGRGLDITITRTVNSAATRGLIPNLTILLDLPSEAGLDRKKSDKYDRFEREG</sequence>
<evidence type="ECO:0000313" key="10">
    <source>
        <dbReference type="EMBL" id="GAG33387.1"/>
    </source>
</evidence>
<keyword evidence="5" id="KW-0547">Nucleotide-binding</keyword>
<organism evidence="10">
    <name type="scientific">marine sediment metagenome</name>
    <dbReference type="NCBI Taxonomy" id="412755"/>
    <lineage>
        <taxon>unclassified sequences</taxon>
        <taxon>metagenomes</taxon>
        <taxon>ecological metagenomes</taxon>
    </lineage>
</organism>
<comment type="caution">
    <text evidence="10">The sequence shown here is derived from an EMBL/GenBank/DDBJ whole genome shotgun (WGS) entry which is preliminary data.</text>
</comment>
<keyword evidence="4" id="KW-0545">Nucleotide biosynthesis</keyword>
<evidence type="ECO:0000256" key="2">
    <source>
        <dbReference type="ARBA" id="ARBA00012980"/>
    </source>
</evidence>
<dbReference type="PANTHER" id="PTHR10344">
    <property type="entry name" value="THYMIDYLATE KINASE"/>
    <property type="match status" value="1"/>
</dbReference>
<evidence type="ECO:0000256" key="1">
    <source>
        <dbReference type="ARBA" id="ARBA00009776"/>
    </source>
</evidence>
<evidence type="ECO:0000256" key="4">
    <source>
        <dbReference type="ARBA" id="ARBA00022727"/>
    </source>
</evidence>